<dbReference type="AlphaFoldDB" id="A0A6A6VH14"/>
<dbReference type="InterPro" id="IPR038883">
    <property type="entry name" value="AN11006-like"/>
</dbReference>
<proteinExistence type="predicted"/>
<reference evidence="1" key="1">
    <citation type="journal article" date="2020" name="Stud. Mycol.">
        <title>101 Dothideomycetes genomes: a test case for predicting lifestyles and emergence of pathogens.</title>
        <authorList>
            <person name="Haridas S."/>
            <person name="Albert R."/>
            <person name="Binder M."/>
            <person name="Bloem J."/>
            <person name="Labutti K."/>
            <person name="Salamov A."/>
            <person name="Andreopoulos B."/>
            <person name="Baker S."/>
            <person name="Barry K."/>
            <person name="Bills G."/>
            <person name="Bluhm B."/>
            <person name="Cannon C."/>
            <person name="Castanera R."/>
            <person name="Culley D."/>
            <person name="Daum C."/>
            <person name="Ezra D."/>
            <person name="Gonzalez J."/>
            <person name="Henrissat B."/>
            <person name="Kuo A."/>
            <person name="Liang C."/>
            <person name="Lipzen A."/>
            <person name="Lutzoni F."/>
            <person name="Magnuson J."/>
            <person name="Mondo S."/>
            <person name="Nolan M."/>
            <person name="Ohm R."/>
            <person name="Pangilinan J."/>
            <person name="Park H.-J."/>
            <person name="Ramirez L."/>
            <person name="Alfaro M."/>
            <person name="Sun H."/>
            <person name="Tritt A."/>
            <person name="Yoshinaga Y."/>
            <person name="Zwiers L.-H."/>
            <person name="Turgeon B."/>
            <person name="Goodwin S."/>
            <person name="Spatafora J."/>
            <person name="Crous P."/>
            <person name="Grigoriev I."/>
        </authorList>
    </citation>
    <scope>NUCLEOTIDE SEQUENCE</scope>
    <source>
        <strain evidence="1">CBS 119925</strain>
    </source>
</reference>
<dbReference type="Proteomes" id="UP000799440">
    <property type="component" value="Unassembled WGS sequence"/>
</dbReference>
<evidence type="ECO:0000313" key="2">
    <source>
        <dbReference type="Proteomes" id="UP000799440"/>
    </source>
</evidence>
<dbReference type="EMBL" id="MU006569">
    <property type="protein sequence ID" value="KAF2748481.1"/>
    <property type="molecule type" value="Genomic_DNA"/>
</dbReference>
<gene>
    <name evidence="1" type="ORF">M011DRAFT_466885</name>
</gene>
<dbReference type="PANTHER" id="PTHR42085:SF2">
    <property type="entry name" value="F-BOX DOMAIN-CONTAINING PROTEIN"/>
    <property type="match status" value="1"/>
</dbReference>
<dbReference type="OrthoDB" id="5372935at2759"/>
<sequence length="246" mass="28563">MDVLDLSDRLDELHIEEAEIQPFRFFDLPLELRLSIYELILLFPRTIDLDPSNYRAIRRFFGLFVVSHAMHDEATRVFYGLNTFRIFPIHGRFINTRRPLLSRLPTRYRSLITRLELRLGPGWNKPPAGWVMDNRLRIGDCVYLRILKIFVECDPASDAIFNGFTLGPEVYTMYSVELVRALLGLTPSVEEMEFDAYPGITKSSPLLQALVREAKAHQKRITWGPERGWEKIVEVNLASVMDSLHL</sequence>
<name>A0A6A6VH14_9PLEO</name>
<dbReference type="PANTHER" id="PTHR42085">
    <property type="entry name" value="F-BOX DOMAIN-CONTAINING PROTEIN"/>
    <property type="match status" value="1"/>
</dbReference>
<keyword evidence="2" id="KW-1185">Reference proteome</keyword>
<evidence type="ECO:0008006" key="3">
    <source>
        <dbReference type="Google" id="ProtNLM"/>
    </source>
</evidence>
<protein>
    <recommendedName>
        <fullName evidence="3">F-box domain-containing protein</fullName>
    </recommendedName>
</protein>
<evidence type="ECO:0000313" key="1">
    <source>
        <dbReference type="EMBL" id="KAF2748481.1"/>
    </source>
</evidence>
<accession>A0A6A6VH14</accession>
<organism evidence="1 2">
    <name type="scientific">Sporormia fimetaria CBS 119925</name>
    <dbReference type="NCBI Taxonomy" id="1340428"/>
    <lineage>
        <taxon>Eukaryota</taxon>
        <taxon>Fungi</taxon>
        <taxon>Dikarya</taxon>
        <taxon>Ascomycota</taxon>
        <taxon>Pezizomycotina</taxon>
        <taxon>Dothideomycetes</taxon>
        <taxon>Pleosporomycetidae</taxon>
        <taxon>Pleosporales</taxon>
        <taxon>Sporormiaceae</taxon>
        <taxon>Sporormia</taxon>
    </lineage>
</organism>